<evidence type="ECO:0000313" key="1">
    <source>
        <dbReference type="EMBL" id="PQP19722.1"/>
    </source>
</evidence>
<protein>
    <recommendedName>
        <fullName evidence="3">DUF1828 domain-containing protein</fullName>
    </recommendedName>
</protein>
<evidence type="ECO:0000313" key="2">
    <source>
        <dbReference type="Proteomes" id="UP000238206"/>
    </source>
</evidence>
<comment type="caution">
    <text evidence="1">The sequence shown here is derived from an EMBL/GenBank/DDBJ whole genome shotgun (WGS) entry which is preliminary data.</text>
</comment>
<dbReference type="EMBL" id="PUIQ01000009">
    <property type="protein sequence ID" value="PQP19722.1"/>
    <property type="molecule type" value="Genomic_DNA"/>
</dbReference>
<reference evidence="1 2" key="1">
    <citation type="submission" date="2018-02" db="EMBL/GenBank/DDBJ databases">
        <title>Draft genome sequencing of Burkholderia cepacia Y14-15.</title>
        <authorList>
            <person name="Zheng B.-X."/>
        </authorList>
    </citation>
    <scope>NUCLEOTIDE SEQUENCE [LARGE SCALE GENOMIC DNA]</scope>
    <source>
        <strain evidence="1 2">Y14-15</strain>
    </source>
</reference>
<proteinExistence type="predicted"/>
<sequence>MNCTDLVKATDWVCAPVGCNTLHVHAPISLGTDGQLASFYVMEDAPGHFYLTDGHSTILHAIDHGAKPSPTRLEKVASTPGARFASLSKDGEITAAGTAADLRFALWDALRLAVAISDNEVNWLPKTRHERFTAQVARTLRAKLPPGSVLSKPRLTGVSGHQIEFPLGVVLPDDRGIRVVQPIGVSDDKRIDWGYIYQSYGKLADLKKATAQTVHNRVVVMEQGASADEFGRAATVLSEAARVVSYEDDEKFADLLMAA</sequence>
<dbReference type="Proteomes" id="UP000238206">
    <property type="component" value="Unassembled WGS sequence"/>
</dbReference>
<dbReference type="RefSeq" id="WP_105390523.1">
    <property type="nucleotide sequence ID" value="NZ_PUIQ01000009.1"/>
</dbReference>
<organism evidence="1 2">
    <name type="scientific">Burkholderia cepacia</name>
    <name type="common">Pseudomonas cepacia</name>
    <dbReference type="NCBI Taxonomy" id="292"/>
    <lineage>
        <taxon>Bacteria</taxon>
        <taxon>Pseudomonadati</taxon>
        <taxon>Pseudomonadota</taxon>
        <taxon>Betaproteobacteria</taxon>
        <taxon>Burkholderiales</taxon>
        <taxon>Burkholderiaceae</taxon>
        <taxon>Burkholderia</taxon>
        <taxon>Burkholderia cepacia complex</taxon>
    </lineage>
</organism>
<gene>
    <name evidence="1" type="ORF">C5615_09805</name>
</gene>
<accession>A0A2S8IZF6</accession>
<evidence type="ECO:0008006" key="3">
    <source>
        <dbReference type="Google" id="ProtNLM"/>
    </source>
</evidence>
<name>A0A2S8IZF6_BURCE</name>
<dbReference type="AlphaFoldDB" id="A0A2S8IZF6"/>